<feature type="domain" description="TOG" evidence="9">
    <location>
        <begin position="1316"/>
        <end position="1585"/>
    </location>
</feature>
<dbReference type="SUPFAM" id="SSF48371">
    <property type="entry name" value="ARM repeat"/>
    <property type="match status" value="2"/>
</dbReference>
<feature type="domain" description="TOG" evidence="9">
    <location>
        <begin position="666"/>
        <end position="900"/>
    </location>
</feature>
<keyword evidence="6" id="KW-0131">Cell cycle</keyword>
<keyword evidence="5" id="KW-0493">Microtubule</keyword>
<organism evidence="10 11">
    <name type="scientific">Coemansia brasiliensis</name>
    <dbReference type="NCBI Taxonomy" id="2650707"/>
    <lineage>
        <taxon>Eukaryota</taxon>
        <taxon>Fungi</taxon>
        <taxon>Fungi incertae sedis</taxon>
        <taxon>Zoopagomycota</taxon>
        <taxon>Kickxellomycotina</taxon>
        <taxon>Kickxellomycetes</taxon>
        <taxon>Kickxellales</taxon>
        <taxon>Kickxellaceae</taxon>
        <taxon>Coemansia</taxon>
    </lineage>
</organism>
<dbReference type="OrthoDB" id="205662at2759"/>
<comment type="subcellular location">
    <subcellularLocation>
        <location evidence="1">Cytoplasm</location>
        <location evidence="1">Cytoskeleton</location>
        <location evidence="1">Spindle</location>
    </subcellularLocation>
</comment>
<dbReference type="GO" id="GO:0005881">
    <property type="term" value="C:cytoplasmic microtubule"/>
    <property type="evidence" value="ECO:0007669"/>
    <property type="project" value="UniProtKB-ARBA"/>
</dbReference>
<reference evidence="10" key="1">
    <citation type="submission" date="2022-07" db="EMBL/GenBank/DDBJ databases">
        <title>Phylogenomic reconstructions and comparative analyses of Kickxellomycotina fungi.</title>
        <authorList>
            <person name="Reynolds N.K."/>
            <person name="Stajich J.E."/>
            <person name="Barry K."/>
            <person name="Grigoriev I.V."/>
            <person name="Crous P."/>
            <person name="Smith M.E."/>
        </authorList>
    </citation>
    <scope>NUCLEOTIDE SEQUENCE</scope>
    <source>
        <strain evidence="10">NRRL 1566</strain>
    </source>
</reference>
<feature type="domain" description="TOG" evidence="9">
    <location>
        <begin position="1"/>
        <end position="228"/>
    </location>
</feature>
<evidence type="ECO:0000313" key="11">
    <source>
        <dbReference type="Proteomes" id="UP001139887"/>
    </source>
</evidence>
<dbReference type="Pfam" id="PF12348">
    <property type="entry name" value="CLASP_N"/>
    <property type="match status" value="1"/>
</dbReference>
<dbReference type="Gene3D" id="1.25.10.10">
    <property type="entry name" value="Leucine-rich Repeat Variant"/>
    <property type="match status" value="5"/>
</dbReference>
<dbReference type="InterPro" id="IPR048491">
    <property type="entry name" value="XMAP215_CLASP_TOG"/>
</dbReference>
<sequence length="2249" mass="240469">MADEEDYSSLPLEQRLEHKIWKVRMKAYTDLAKEFKQLDPEREASKFAGYENLLAKMVLDSNMAAQESGVQAVIAFVDNAPNPIRRREEIVAGVVAKCLAATKAGTRSLSKELLLLLSEVDTPGPVVQGVLEGFEAKQPKAVVASLSTVRDIVQAFGIKFINLKQLLKALSKPFAHRDNGVRTEAQHVAVELYRWMGQAIMPSLQDLPPVLLKELESQFAQVAQQPPPKQERLLRSQQQQEQADAPSEPAQGEGQEPNDADTHEDMGVNMDPWDLADPVDIAQKLPDDFNMLMGSKKWKERKEALEQLHETLKKSIRLQMSSGTGDVVQELGNKISDTNIIVATLAIQNLELVARGLRQPFAPYVQSTLPALVEKSKERKQSVVDAIRATMDAYFVAAVNYDFTAIGDHYFTGATHKNPQARAEAHRFLSRCFTVVPKRPSKGEVKKYADQLKSGLDDGDAGVREAAAEGLGTLSKLVTAKVLDPFIEGVDKIKMEKINEFAEKATVKAKSAATATVPRAVANGKPRPQLSAATAKSIAPAGTQAPAAAAVAADNGSGGLGANLPPHIRKKLEASARAAAIKKAQREGRPIDDLLPPAQPEMSAPAAKPAVPRPTAASAAPKRPAAASAASSRKPATTTTAAAAPAAVGKAKSAASEAVTMRYANDESLDEKIAEVLPADILTNLGSAKWKERMEAMDQLKEFLGDEAARSNAVHAELVVRQLGRKPGWKESNFQVTLRSFQLIGWMAEEDSVEFNTGAVALAVPALVDKLGDIKLKTASAAALVAMAERFTLQLVIGQAIEPIRGQKSPKVIADCLTWLNTQLIDFGVQGVRLRMVVDVVRDMGLQSSNAQTRATAVTLMGTLRRAAGPAILDLAGDLNSQLIQLLEAEFTRVGEEKLPDPKRTQRGLASAGSSSGKGSSGVTASTAGSTDDAMDDLFPRQDLQALLGAGIYKQLGDSNWKERKAGLEAIQGALAAANNRIQPNVPGDLYVALKLRLTDPNKNLVTVALAVLGGLSQASGAALVPNIRLVALPTMHCLADKKPQLRTAALAAMTAWAEANSHSVDQAIVPALPTALGDSSPELRTALLRWTADTLTKHARLPDLSGLITPLFSCLQDRTAEVRKQATRVLGLVVKSCGFETVHDACSLQLRGAARTTVSPIIEEFRATAAAAAAEHTPARRTPAPAAVRPARAESPAAEPVMTASELLGRAPPPAPAPAAPTPTASAAAPAGPRAGVLRRPMAVRRPTGSAQGPPSVVPRGASGLGRMSAEELAHVAPVVDSDERAKEQRARRDAATSAHGAPRWAQLGDARVRTELEAQLREQAVAHMNPLVCRQLFSTGHYRDRDHLAGLTALDEAVDVSEGRFNLALHGPDSLAARYAAHVDLLLKYTSLRMYDGSTHTLLKSFDLLERLAQLAVQTNTRWSEYEVQAIVPALISRLGDAKEAVRVRARRILTQQFPQLHAPARLFAALVDHGVGNRTSARVRQEALDCVRTLLGRERASAGLSAVCAQPARAVPVFAQAVGDRDSAVRAAALHVLVTLAEQLPGGADDLWRLCGRMPEKERTMLEERLRRSALPDNSRPSSSIGRPASGIGRPLSSIGRPGSSIGRPMPGIGRPVPVASAHIPSAPMPAPLPAAPAAPAAHKPTSGASRPMFSLDFDNLSLPAYSAATSEQLGASGSRPNSDTAIGFNAGRSERLRAALHDSQPSTGSSDRECSVGAAIGGMRSADAALGVERMHALVRALNSETSKALQAQMGSLCEAAAVVLQRASASPADGLRRSLLALLMDVFGEQQLALWAPQSGVRELLRELVATLVDPRLSPSASAEGAQLHRAVNALVVRIMDRSDRTAVVVALVALLDAAAHTPLPQPPSSPADVLRADAGDIVMRCLWRLSKHLPQDLKAQFAGCADATSIPSAAAYPAVGDLASCRALRVDAVLLTTHRFFRHTPNREWRRREDQDRWTFGDLPKRTVKTISHSLVLALRSAVWQFVTPLLRDVMRASPNLLPAAPASGPSAAWVDAVHSAMVDASEAWEYLARALRDANSPDCPRPQQLYDAFIAAANSRENTDEDDLDTDSVAPFGIATHSPSLGRPSSRTSVSSMSPHLQQQRVLHGTSSPDRTRSPISLRESSSSYIPTSAARSQTSTQSSFERLKALRDRIGGTRPQQYQQQQHPSGRLREIVTSSAVSSRSISPTSSSTAASPDSQPSATAAVSERRREHQQQQPAPSISDIRERINMMRNSLRNGN</sequence>
<dbReference type="FunFam" id="1.25.10.10:FF:000019">
    <property type="entry name" value="Cytoskeleton-associated protein 5"/>
    <property type="match status" value="1"/>
</dbReference>
<dbReference type="GO" id="GO:0051301">
    <property type="term" value="P:cell division"/>
    <property type="evidence" value="ECO:0007669"/>
    <property type="project" value="UniProtKB-KW"/>
</dbReference>
<feature type="compositionally biased region" description="Low complexity" evidence="8">
    <location>
        <begin position="613"/>
        <end position="651"/>
    </location>
</feature>
<dbReference type="GO" id="GO:0030951">
    <property type="term" value="P:establishment or maintenance of microtubule cytoskeleton polarity"/>
    <property type="evidence" value="ECO:0007669"/>
    <property type="project" value="InterPro"/>
</dbReference>
<dbReference type="PANTHER" id="PTHR12609">
    <property type="entry name" value="MICROTUBULE ASSOCIATED PROTEIN XMAP215"/>
    <property type="match status" value="1"/>
</dbReference>
<evidence type="ECO:0000256" key="5">
    <source>
        <dbReference type="ARBA" id="ARBA00022701"/>
    </source>
</evidence>
<comment type="caution">
    <text evidence="10">The sequence shown here is derived from an EMBL/GenBank/DDBJ whole genome shotgun (WGS) entry which is preliminary data.</text>
</comment>
<name>A0A9W8I872_9FUNG</name>
<feature type="compositionally biased region" description="Polar residues" evidence="8">
    <location>
        <begin position="2106"/>
        <end position="2120"/>
    </location>
</feature>
<dbReference type="GO" id="GO:0099070">
    <property type="term" value="C:static microtubule bundle"/>
    <property type="evidence" value="ECO:0007669"/>
    <property type="project" value="UniProtKB-ARBA"/>
</dbReference>
<feature type="compositionally biased region" description="Low complexity" evidence="8">
    <location>
        <begin position="1174"/>
        <end position="1201"/>
    </location>
</feature>
<dbReference type="FunFam" id="1.25.10.10:FF:000063">
    <property type="entry name" value="Putative cytoskeleton-associated protein 5"/>
    <property type="match status" value="1"/>
</dbReference>
<feature type="domain" description="TOG" evidence="9">
    <location>
        <begin position="274"/>
        <end position="511"/>
    </location>
</feature>
<evidence type="ECO:0000256" key="1">
    <source>
        <dbReference type="ARBA" id="ARBA00004186"/>
    </source>
</evidence>
<feature type="compositionally biased region" description="Low complexity" evidence="8">
    <location>
        <begin position="910"/>
        <end position="931"/>
    </location>
</feature>
<keyword evidence="3" id="KW-0963">Cytoplasm</keyword>
<evidence type="ECO:0000256" key="6">
    <source>
        <dbReference type="ARBA" id="ARBA00022776"/>
    </source>
</evidence>
<feature type="region of interest" description="Disordered" evidence="8">
    <location>
        <begin position="221"/>
        <end position="268"/>
    </location>
</feature>
<dbReference type="GO" id="GO:0051010">
    <property type="term" value="F:microtubule plus-end binding"/>
    <property type="evidence" value="ECO:0007669"/>
    <property type="project" value="InterPro"/>
</dbReference>
<keyword evidence="7" id="KW-0206">Cytoskeleton</keyword>
<keyword evidence="4" id="KW-0132">Cell division</keyword>
<feature type="region of interest" description="Disordered" evidence="8">
    <location>
        <begin position="897"/>
        <end position="935"/>
    </location>
</feature>
<feature type="compositionally biased region" description="Low complexity" evidence="8">
    <location>
        <begin position="2091"/>
        <end position="2105"/>
    </location>
</feature>
<dbReference type="GO" id="GO:1990498">
    <property type="term" value="C:mitotic spindle microtubule"/>
    <property type="evidence" value="ECO:0007669"/>
    <property type="project" value="UniProtKB-ARBA"/>
</dbReference>
<feature type="domain" description="TOG" evidence="9">
    <location>
        <begin position="937"/>
        <end position="1172"/>
    </location>
</feature>
<evidence type="ECO:0000256" key="4">
    <source>
        <dbReference type="ARBA" id="ARBA00022618"/>
    </source>
</evidence>
<feature type="compositionally biased region" description="Low complexity" evidence="8">
    <location>
        <begin position="2185"/>
        <end position="2214"/>
    </location>
</feature>
<dbReference type="Pfam" id="PF21040">
    <property type="entry name" value="CEP104-like_TOG"/>
    <property type="match status" value="1"/>
</dbReference>
<keyword evidence="11" id="KW-1185">Reference proteome</keyword>
<dbReference type="InterPro" id="IPR045110">
    <property type="entry name" value="XMAP215"/>
</dbReference>
<evidence type="ECO:0000313" key="10">
    <source>
        <dbReference type="EMBL" id="KAJ2850441.1"/>
    </source>
</evidence>
<dbReference type="InterPro" id="IPR024395">
    <property type="entry name" value="CLASP_N_dom"/>
</dbReference>
<dbReference type="InterPro" id="IPR011989">
    <property type="entry name" value="ARM-like"/>
</dbReference>
<evidence type="ECO:0000256" key="7">
    <source>
        <dbReference type="ARBA" id="ARBA00023212"/>
    </source>
</evidence>
<dbReference type="GO" id="GO:0061863">
    <property type="term" value="F:microtubule plus end polymerase"/>
    <property type="evidence" value="ECO:0007669"/>
    <property type="project" value="InterPro"/>
</dbReference>
<dbReference type="GO" id="GO:0044732">
    <property type="term" value="C:mitotic spindle pole body"/>
    <property type="evidence" value="ECO:0007669"/>
    <property type="project" value="UniProtKB-ARBA"/>
</dbReference>
<feature type="compositionally biased region" description="Basic and acidic residues" evidence="8">
    <location>
        <begin position="1283"/>
        <end position="1296"/>
    </location>
</feature>
<dbReference type="EMBL" id="JANBUW010000032">
    <property type="protein sequence ID" value="KAJ2850441.1"/>
    <property type="molecule type" value="Genomic_DNA"/>
</dbReference>
<feature type="compositionally biased region" description="Low complexity" evidence="8">
    <location>
        <begin position="2125"/>
        <end position="2151"/>
    </location>
</feature>
<feature type="compositionally biased region" description="Low complexity" evidence="8">
    <location>
        <begin position="1223"/>
        <end position="1236"/>
    </location>
</feature>
<feature type="region of interest" description="Disordered" evidence="8">
    <location>
        <begin position="1573"/>
        <end position="1624"/>
    </location>
</feature>
<proteinExistence type="inferred from homology"/>
<evidence type="ECO:0000256" key="3">
    <source>
        <dbReference type="ARBA" id="ARBA00022490"/>
    </source>
</evidence>
<feature type="compositionally biased region" description="Pro residues" evidence="8">
    <location>
        <begin position="1212"/>
        <end position="1222"/>
    </location>
</feature>
<dbReference type="GO" id="GO:0051315">
    <property type="term" value="P:attachment of mitotic spindle microtubules to kinetochore"/>
    <property type="evidence" value="ECO:0007669"/>
    <property type="project" value="UniProtKB-ARBA"/>
</dbReference>
<dbReference type="InterPro" id="IPR034085">
    <property type="entry name" value="TOG"/>
</dbReference>
<keyword evidence="6" id="KW-0498">Mitosis</keyword>
<dbReference type="GO" id="GO:1990571">
    <property type="term" value="P:meiotic centromere clustering"/>
    <property type="evidence" value="ECO:0007669"/>
    <property type="project" value="UniProtKB-ARBA"/>
</dbReference>
<feature type="region of interest" description="Disordered" evidence="8">
    <location>
        <begin position="2068"/>
        <end position="2151"/>
    </location>
</feature>
<dbReference type="Proteomes" id="UP001139887">
    <property type="component" value="Unassembled WGS sequence"/>
</dbReference>
<comment type="similarity">
    <text evidence="2">Belongs to the CLASP family.</text>
</comment>
<feature type="region of interest" description="Disordered" evidence="8">
    <location>
        <begin position="1174"/>
        <end position="1236"/>
    </location>
</feature>
<evidence type="ECO:0000259" key="9">
    <source>
        <dbReference type="SMART" id="SM01349"/>
    </source>
</evidence>
<dbReference type="GO" id="GO:0000022">
    <property type="term" value="P:mitotic spindle elongation"/>
    <property type="evidence" value="ECO:0007669"/>
    <property type="project" value="UniProtKB-ARBA"/>
</dbReference>
<accession>A0A9W8I872</accession>
<evidence type="ECO:0000256" key="8">
    <source>
        <dbReference type="SAM" id="MobiDB-lite"/>
    </source>
</evidence>
<feature type="region of interest" description="Disordered" evidence="8">
    <location>
        <begin position="2185"/>
        <end position="2236"/>
    </location>
</feature>
<protein>
    <recommendedName>
        <fullName evidence="9">TOG domain-containing protein</fullName>
    </recommendedName>
</protein>
<dbReference type="Pfam" id="PF21041">
    <property type="entry name" value="XMAP215_CLASP_TOG"/>
    <property type="match status" value="1"/>
</dbReference>
<dbReference type="SMART" id="SM01349">
    <property type="entry name" value="TOG"/>
    <property type="match status" value="5"/>
</dbReference>
<evidence type="ECO:0000256" key="2">
    <source>
        <dbReference type="ARBA" id="ARBA00009549"/>
    </source>
</evidence>
<feature type="region of interest" description="Disordered" evidence="8">
    <location>
        <begin position="575"/>
        <end position="651"/>
    </location>
</feature>
<feature type="compositionally biased region" description="Low complexity" evidence="8">
    <location>
        <begin position="1596"/>
        <end position="1612"/>
    </location>
</feature>
<dbReference type="InterPro" id="IPR016024">
    <property type="entry name" value="ARM-type_fold"/>
</dbReference>
<gene>
    <name evidence="10" type="ORF">IWW36_001879</name>
</gene>
<feature type="region of interest" description="Disordered" evidence="8">
    <location>
        <begin position="1282"/>
        <end position="1304"/>
    </location>
</feature>
<dbReference type="GO" id="GO:0046785">
    <property type="term" value="P:microtubule polymerization"/>
    <property type="evidence" value="ECO:0007669"/>
    <property type="project" value="InterPro"/>
</dbReference>
<feature type="compositionally biased region" description="Low complexity" evidence="8">
    <location>
        <begin position="235"/>
        <end position="251"/>
    </location>
</feature>